<dbReference type="AlphaFoldDB" id="A0A9P0AMJ0"/>
<dbReference type="GO" id="GO:0030833">
    <property type="term" value="P:regulation of actin filament polymerization"/>
    <property type="evidence" value="ECO:0007669"/>
    <property type="project" value="InterPro"/>
</dbReference>
<keyword evidence="2" id="KW-1185">Reference proteome</keyword>
<dbReference type="EMBL" id="OU963869">
    <property type="protein sequence ID" value="CAH0395021.1"/>
    <property type="molecule type" value="Genomic_DNA"/>
</dbReference>
<protein>
    <submittedName>
        <fullName evidence="1">Uncharacterized protein</fullName>
    </submittedName>
</protein>
<dbReference type="PANTHER" id="PTHR12195">
    <property type="entry name" value="CYTOPLASMIC FMR1-INTERACTING PROTEIN-RELATED"/>
    <property type="match status" value="1"/>
</dbReference>
<organism evidence="1 2">
    <name type="scientific">Bemisia tabaci</name>
    <name type="common">Sweetpotato whitefly</name>
    <name type="synonym">Aleurodes tabaci</name>
    <dbReference type="NCBI Taxonomy" id="7038"/>
    <lineage>
        <taxon>Eukaryota</taxon>
        <taxon>Metazoa</taxon>
        <taxon>Ecdysozoa</taxon>
        <taxon>Arthropoda</taxon>
        <taxon>Hexapoda</taxon>
        <taxon>Insecta</taxon>
        <taxon>Pterygota</taxon>
        <taxon>Neoptera</taxon>
        <taxon>Paraneoptera</taxon>
        <taxon>Hemiptera</taxon>
        <taxon>Sternorrhyncha</taxon>
        <taxon>Aleyrodoidea</taxon>
        <taxon>Aleyrodidae</taxon>
        <taxon>Aleyrodinae</taxon>
        <taxon>Bemisia</taxon>
    </lineage>
</organism>
<reference evidence="1" key="1">
    <citation type="submission" date="2021-12" db="EMBL/GenBank/DDBJ databases">
        <authorList>
            <person name="King R."/>
        </authorList>
    </citation>
    <scope>NUCLEOTIDE SEQUENCE</scope>
</reference>
<proteinExistence type="predicted"/>
<dbReference type="Proteomes" id="UP001152759">
    <property type="component" value="Chromosome 8"/>
</dbReference>
<dbReference type="InterPro" id="IPR008081">
    <property type="entry name" value="Cytoplasmic_FMR1-int"/>
</dbReference>
<sequence>MPGRNCFTTSVSLATQSYFVCSWSRHSCETCNLVHAATFQNILPRPSCKEGEIPEVKLQKLEAKFDSLHVVEHVEELGSAKQTMIAKEGDF</sequence>
<gene>
    <name evidence="1" type="ORF">BEMITA_LOCUS13257</name>
</gene>
<accession>A0A9P0AMJ0</accession>
<dbReference type="Pfam" id="PF05994">
    <property type="entry name" value="FragX_IP"/>
    <property type="match status" value="1"/>
</dbReference>
<evidence type="ECO:0000313" key="1">
    <source>
        <dbReference type="EMBL" id="CAH0395021.1"/>
    </source>
</evidence>
<dbReference type="GO" id="GO:0031267">
    <property type="term" value="F:small GTPase binding"/>
    <property type="evidence" value="ECO:0007669"/>
    <property type="project" value="InterPro"/>
</dbReference>
<name>A0A9P0AMJ0_BEMTA</name>
<evidence type="ECO:0000313" key="2">
    <source>
        <dbReference type="Proteomes" id="UP001152759"/>
    </source>
</evidence>